<dbReference type="InterPro" id="IPR036390">
    <property type="entry name" value="WH_DNA-bd_sf"/>
</dbReference>
<dbReference type="SUPFAM" id="SSF64288">
    <property type="entry name" value="Chorismate lyase-like"/>
    <property type="match status" value="1"/>
</dbReference>
<dbReference type="InterPro" id="IPR000524">
    <property type="entry name" value="Tscrpt_reg_HTH_GntR"/>
</dbReference>
<keyword evidence="1" id="KW-0805">Transcription regulation</keyword>
<dbReference type="InterPro" id="IPR028978">
    <property type="entry name" value="Chorismate_lyase_/UTRA_dom_sf"/>
</dbReference>
<feature type="domain" description="HTH gntR-type" evidence="4">
    <location>
        <begin position="4"/>
        <end position="72"/>
    </location>
</feature>
<comment type="caution">
    <text evidence="5">The sequence shown here is derived from an EMBL/GenBank/DDBJ whole genome shotgun (WGS) entry which is preliminary data.</text>
</comment>
<sequence>MDAAQDWRDIYNALREEIRLSHFQAGSRLPTQCELCRSYKSSRHAVRRALKALADDGMISTVQGRGATVMSRPVLYQIGHKTRLATCLREQGHAVEIRALKTQTHRVLPPVVAGMLGLSFQDRVPFAEFMHEVDGVPTALGRHFFNAQRVPDILQEATRPDPSVPEAFSRSGIEDYYRASTLIEVRKSTAYEALALDIPPSQPVLSLLGKNVDDSGNPIEVTEAVVRTDTVRLEIQPHQIRDLA</sequence>
<dbReference type="SMART" id="SM00345">
    <property type="entry name" value="HTH_GNTR"/>
    <property type="match status" value="1"/>
</dbReference>
<dbReference type="CDD" id="cd07377">
    <property type="entry name" value="WHTH_GntR"/>
    <property type="match status" value="1"/>
</dbReference>
<evidence type="ECO:0000259" key="4">
    <source>
        <dbReference type="PROSITE" id="PS50949"/>
    </source>
</evidence>
<dbReference type="GO" id="GO:0003700">
    <property type="term" value="F:DNA-binding transcription factor activity"/>
    <property type="evidence" value="ECO:0007669"/>
    <property type="project" value="InterPro"/>
</dbReference>
<evidence type="ECO:0000313" key="5">
    <source>
        <dbReference type="EMBL" id="MQQ10140.1"/>
    </source>
</evidence>
<evidence type="ECO:0000256" key="1">
    <source>
        <dbReference type="ARBA" id="ARBA00023015"/>
    </source>
</evidence>
<dbReference type="EMBL" id="WIBF01000012">
    <property type="protein sequence ID" value="MQQ10140.1"/>
    <property type="molecule type" value="Genomic_DNA"/>
</dbReference>
<dbReference type="GO" id="GO:0045892">
    <property type="term" value="P:negative regulation of DNA-templated transcription"/>
    <property type="evidence" value="ECO:0007669"/>
    <property type="project" value="TreeGrafter"/>
</dbReference>
<dbReference type="Pfam" id="PF00392">
    <property type="entry name" value="GntR"/>
    <property type="match status" value="1"/>
</dbReference>
<dbReference type="SMART" id="SM00866">
    <property type="entry name" value="UTRA"/>
    <property type="match status" value="1"/>
</dbReference>
<dbReference type="AlphaFoldDB" id="A0A843YFA0"/>
<organism evidence="5 6">
    <name type="scientific">Tritonibacter litoralis</name>
    <dbReference type="NCBI Taxonomy" id="2662264"/>
    <lineage>
        <taxon>Bacteria</taxon>
        <taxon>Pseudomonadati</taxon>
        <taxon>Pseudomonadota</taxon>
        <taxon>Alphaproteobacteria</taxon>
        <taxon>Rhodobacterales</taxon>
        <taxon>Paracoccaceae</taxon>
        <taxon>Tritonibacter</taxon>
    </lineage>
</organism>
<dbReference type="SUPFAM" id="SSF46785">
    <property type="entry name" value="Winged helix' DNA-binding domain"/>
    <property type="match status" value="1"/>
</dbReference>
<dbReference type="Proteomes" id="UP000444174">
    <property type="component" value="Unassembled WGS sequence"/>
</dbReference>
<dbReference type="Gene3D" id="3.40.1410.10">
    <property type="entry name" value="Chorismate lyase-like"/>
    <property type="match status" value="1"/>
</dbReference>
<reference evidence="5 6" key="1">
    <citation type="submission" date="2019-10" db="EMBL/GenBank/DDBJ databases">
        <title>Epibacterium sp. nov., isolated from seawater.</title>
        <authorList>
            <person name="Zhang X."/>
            <person name="Li N."/>
        </authorList>
    </citation>
    <scope>NUCLEOTIDE SEQUENCE [LARGE SCALE GENOMIC DNA]</scope>
    <source>
        <strain evidence="5 6">SM1979</strain>
    </source>
</reference>
<gene>
    <name evidence="5" type="ORF">GFB49_16855</name>
</gene>
<keyword evidence="2" id="KW-0238">DNA-binding</keyword>
<name>A0A843YFA0_9RHOB</name>
<protein>
    <submittedName>
        <fullName evidence="5">UTRA domain-containing protein</fullName>
    </submittedName>
</protein>
<keyword evidence="3" id="KW-0804">Transcription</keyword>
<accession>A0A843YFA0</accession>
<dbReference type="InterPro" id="IPR036388">
    <property type="entry name" value="WH-like_DNA-bd_sf"/>
</dbReference>
<dbReference type="PROSITE" id="PS50949">
    <property type="entry name" value="HTH_GNTR"/>
    <property type="match status" value="1"/>
</dbReference>
<dbReference type="InterPro" id="IPR011663">
    <property type="entry name" value="UTRA"/>
</dbReference>
<dbReference type="RefSeq" id="WP_153217117.1">
    <property type="nucleotide sequence ID" value="NZ_WIBF01000012.1"/>
</dbReference>
<dbReference type="PANTHER" id="PTHR44846">
    <property type="entry name" value="MANNOSYL-D-GLYCERATE TRANSPORT/METABOLISM SYSTEM REPRESSOR MNGR-RELATED"/>
    <property type="match status" value="1"/>
</dbReference>
<keyword evidence="6" id="KW-1185">Reference proteome</keyword>
<dbReference type="Pfam" id="PF07702">
    <property type="entry name" value="UTRA"/>
    <property type="match status" value="1"/>
</dbReference>
<dbReference type="PANTHER" id="PTHR44846:SF17">
    <property type="entry name" value="GNTR-FAMILY TRANSCRIPTIONAL REGULATOR"/>
    <property type="match status" value="1"/>
</dbReference>
<evidence type="ECO:0000313" key="6">
    <source>
        <dbReference type="Proteomes" id="UP000444174"/>
    </source>
</evidence>
<dbReference type="InterPro" id="IPR050679">
    <property type="entry name" value="Bact_HTH_transcr_reg"/>
</dbReference>
<dbReference type="GO" id="GO:0003677">
    <property type="term" value="F:DNA binding"/>
    <property type="evidence" value="ECO:0007669"/>
    <property type="project" value="UniProtKB-KW"/>
</dbReference>
<dbReference type="PRINTS" id="PR00035">
    <property type="entry name" value="HTHGNTR"/>
</dbReference>
<proteinExistence type="predicted"/>
<dbReference type="Gene3D" id="1.10.10.10">
    <property type="entry name" value="Winged helix-like DNA-binding domain superfamily/Winged helix DNA-binding domain"/>
    <property type="match status" value="1"/>
</dbReference>
<evidence type="ECO:0000256" key="2">
    <source>
        <dbReference type="ARBA" id="ARBA00023125"/>
    </source>
</evidence>
<evidence type="ECO:0000256" key="3">
    <source>
        <dbReference type="ARBA" id="ARBA00023163"/>
    </source>
</evidence>